<feature type="domain" description="ABC transmembrane type-1" evidence="8">
    <location>
        <begin position="77"/>
        <end position="289"/>
    </location>
</feature>
<organism evidence="9 10">
    <name type="scientific">Thermanaeromonas toyohensis ToBE</name>
    <dbReference type="NCBI Taxonomy" id="698762"/>
    <lineage>
        <taxon>Bacteria</taxon>
        <taxon>Bacillati</taxon>
        <taxon>Bacillota</taxon>
        <taxon>Clostridia</taxon>
        <taxon>Neomoorellales</taxon>
        <taxon>Neomoorellaceae</taxon>
        <taxon>Thermanaeromonas</taxon>
    </lineage>
</organism>
<dbReference type="Pfam" id="PF00528">
    <property type="entry name" value="BPD_transp_1"/>
    <property type="match status" value="1"/>
</dbReference>
<keyword evidence="3" id="KW-1003">Cell membrane</keyword>
<keyword evidence="5 7" id="KW-1133">Transmembrane helix</keyword>
<keyword evidence="6 7" id="KW-0472">Membrane</keyword>
<dbReference type="GO" id="GO:0055085">
    <property type="term" value="P:transmembrane transport"/>
    <property type="evidence" value="ECO:0007669"/>
    <property type="project" value="InterPro"/>
</dbReference>
<keyword evidence="2 7" id="KW-0813">Transport</keyword>
<feature type="transmembrane region" description="Helical" evidence="7">
    <location>
        <begin position="216"/>
        <end position="236"/>
    </location>
</feature>
<dbReference type="SUPFAM" id="SSF161098">
    <property type="entry name" value="MetI-like"/>
    <property type="match status" value="1"/>
</dbReference>
<dbReference type="PROSITE" id="PS50928">
    <property type="entry name" value="ABC_TM1"/>
    <property type="match status" value="1"/>
</dbReference>
<protein>
    <submittedName>
        <fullName evidence="9">Multiple sugar transport system permease protein</fullName>
    </submittedName>
</protein>
<dbReference type="EMBL" id="LT838272">
    <property type="protein sequence ID" value="SMB97385.1"/>
    <property type="molecule type" value="Genomic_DNA"/>
</dbReference>
<evidence type="ECO:0000256" key="3">
    <source>
        <dbReference type="ARBA" id="ARBA00022475"/>
    </source>
</evidence>
<sequence>MKKELFLRLIGRHEEKLAGISLVLPNLMGFGVFVFFACGMSLWLSFHDWDMLTPARFVGFKNYIAIIEGDPHFRKVLYNTLYIALIYIPFTLITSLILAVFLNQKLRWIAIFRAAYYMPAVTATVAISVVWMFLFNPEYGPINLVLGSLGLPKPGWLFSVEWAKPAVAIVRTWQSAGYYMLMFLAGLQAIPHELYEAASIDGASGWVKFWRITLPMLSPTTFLVLVLLVIDGLNVFEAVYVMTRGGPAGSTETWLYYIYSKAFEGFKMGYATALAWLLFVALFLLTIFQFWLQRKWVYHE</sequence>
<dbReference type="GO" id="GO:0005886">
    <property type="term" value="C:plasma membrane"/>
    <property type="evidence" value="ECO:0007669"/>
    <property type="project" value="UniProtKB-SubCell"/>
</dbReference>
<keyword evidence="9" id="KW-0762">Sugar transport</keyword>
<evidence type="ECO:0000256" key="5">
    <source>
        <dbReference type="ARBA" id="ARBA00022989"/>
    </source>
</evidence>
<dbReference type="CDD" id="cd06261">
    <property type="entry name" value="TM_PBP2"/>
    <property type="match status" value="1"/>
</dbReference>
<evidence type="ECO:0000256" key="6">
    <source>
        <dbReference type="ARBA" id="ARBA00023136"/>
    </source>
</evidence>
<dbReference type="InterPro" id="IPR000515">
    <property type="entry name" value="MetI-like"/>
</dbReference>
<dbReference type="Gene3D" id="1.10.3720.10">
    <property type="entry name" value="MetI-like"/>
    <property type="match status" value="1"/>
</dbReference>
<dbReference type="STRING" id="698762.SAMN00808754_1841"/>
<feature type="transmembrane region" description="Helical" evidence="7">
    <location>
        <begin position="81"/>
        <end position="102"/>
    </location>
</feature>
<accession>A0A1W1VVH8</accession>
<evidence type="ECO:0000259" key="8">
    <source>
        <dbReference type="PROSITE" id="PS50928"/>
    </source>
</evidence>
<reference evidence="9 10" key="1">
    <citation type="submission" date="2017-04" db="EMBL/GenBank/DDBJ databases">
        <authorList>
            <person name="Afonso C.L."/>
            <person name="Miller P.J."/>
            <person name="Scott M.A."/>
            <person name="Spackman E."/>
            <person name="Goraichik I."/>
            <person name="Dimitrov K.M."/>
            <person name="Suarez D.L."/>
            <person name="Swayne D.E."/>
        </authorList>
    </citation>
    <scope>NUCLEOTIDE SEQUENCE [LARGE SCALE GENOMIC DNA]</scope>
    <source>
        <strain evidence="9 10">ToBE</strain>
    </source>
</reference>
<evidence type="ECO:0000256" key="7">
    <source>
        <dbReference type="RuleBase" id="RU363032"/>
    </source>
</evidence>
<comment type="similarity">
    <text evidence="7">Belongs to the binding-protein-dependent transport system permease family.</text>
</comment>
<dbReference type="InterPro" id="IPR051393">
    <property type="entry name" value="ABC_transporter_permease"/>
</dbReference>
<comment type="subcellular location">
    <subcellularLocation>
        <location evidence="1 7">Cell membrane</location>
        <topology evidence="1 7">Multi-pass membrane protein</topology>
    </subcellularLocation>
</comment>
<feature type="transmembrane region" description="Helical" evidence="7">
    <location>
        <begin position="20"/>
        <end position="44"/>
    </location>
</feature>
<evidence type="ECO:0000256" key="4">
    <source>
        <dbReference type="ARBA" id="ARBA00022692"/>
    </source>
</evidence>
<name>A0A1W1VVH8_9FIRM</name>
<keyword evidence="4 7" id="KW-0812">Transmembrane</keyword>
<dbReference type="InterPro" id="IPR035906">
    <property type="entry name" value="MetI-like_sf"/>
</dbReference>
<feature type="transmembrane region" description="Helical" evidence="7">
    <location>
        <begin position="273"/>
        <end position="292"/>
    </location>
</feature>
<dbReference type="PANTHER" id="PTHR30193">
    <property type="entry name" value="ABC TRANSPORTER PERMEASE PROTEIN"/>
    <property type="match status" value="1"/>
</dbReference>
<evidence type="ECO:0000313" key="10">
    <source>
        <dbReference type="Proteomes" id="UP000192569"/>
    </source>
</evidence>
<evidence type="ECO:0000256" key="1">
    <source>
        <dbReference type="ARBA" id="ARBA00004651"/>
    </source>
</evidence>
<dbReference type="PANTHER" id="PTHR30193:SF37">
    <property type="entry name" value="INNER MEMBRANE ABC TRANSPORTER PERMEASE PROTEIN YCJO"/>
    <property type="match status" value="1"/>
</dbReference>
<evidence type="ECO:0000256" key="2">
    <source>
        <dbReference type="ARBA" id="ARBA00022448"/>
    </source>
</evidence>
<evidence type="ECO:0000313" key="9">
    <source>
        <dbReference type="EMBL" id="SMB97385.1"/>
    </source>
</evidence>
<dbReference type="AlphaFoldDB" id="A0A1W1VVH8"/>
<proteinExistence type="inferred from homology"/>
<feature type="transmembrane region" description="Helical" evidence="7">
    <location>
        <begin position="114"/>
        <end position="134"/>
    </location>
</feature>
<dbReference type="OrthoDB" id="9773727at2"/>
<keyword evidence="10" id="KW-1185">Reference proteome</keyword>
<gene>
    <name evidence="9" type="ORF">SAMN00808754_1841</name>
</gene>
<dbReference type="RefSeq" id="WP_084665435.1">
    <property type="nucleotide sequence ID" value="NZ_LT838272.1"/>
</dbReference>
<dbReference type="Proteomes" id="UP000192569">
    <property type="component" value="Chromosome I"/>
</dbReference>